<keyword evidence="3" id="KW-1185">Reference proteome</keyword>
<accession>K1XDF5</accession>
<feature type="region of interest" description="Disordered" evidence="1">
    <location>
        <begin position="1"/>
        <end position="31"/>
    </location>
</feature>
<evidence type="ECO:0000256" key="1">
    <source>
        <dbReference type="SAM" id="MobiDB-lite"/>
    </source>
</evidence>
<evidence type="ECO:0000313" key="3">
    <source>
        <dbReference type="Proteomes" id="UP000006753"/>
    </source>
</evidence>
<dbReference type="KEGG" id="mbe:MBM_03145"/>
<dbReference type="AlphaFoldDB" id="K1XDF5"/>
<organism evidence="2 3">
    <name type="scientific">Marssonina brunnea f. sp. multigermtubi (strain MB_m1)</name>
    <name type="common">Marssonina leaf spot fungus</name>
    <dbReference type="NCBI Taxonomy" id="1072389"/>
    <lineage>
        <taxon>Eukaryota</taxon>
        <taxon>Fungi</taxon>
        <taxon>Dikarya</taxon>
        <taxon>Ascomycota</taxon>
        <taxon>Pezizomycotina</taxon>
        <taxon>Leotiomycetes</taxon>
        <taxon>Helotiales</taxon>
        <taxon>Drepanopezizaceae</taxon>
        <taxon>Drepanopeziza</taxon>
    </lineage>
</organism>
<reference evidence="2 3" key="1">
    <citation type="journal article" date="2012" name="BMC Genomics">
        <title>Sequencing the genome of Marssonina brunnea reveals fungus-poplar co-evolution.</title>
        <authorList>
            <person name="Zhu S."/>
            <person name="Cao Y.-Z."/>
            <person name="Jiang C."/>
            <person name="Tan B.-Y."/>
            <person name="Wang Z."/>
            <person name="Feng S."/>
            <person name="Zhang L."/>
            <person name="Su X.-H."/>
            <person name="Brejova B."/>
            <person name="Vinar T."/>
            <person name="Xu M."/>
            <person name="Wang M.-X."/>
            <person name="Zhang S.-G."/>
            <person name="Huang M.-R."/>
            <person name="Wu R."/>
            <person name="Zhou Y."/>
        </authorList>
    </citation>
    <scope>NUCLEOTIDE SEQUENCE [LARGE SCALE GENOMIC DNA]</scope>
    <source>
        <strain evidence="2 3">MB_m1</strain>
    </source>
</reference>
<dbReference type="InParanoid" id="K1XDF5"/>
<protein>
    <submittedName>
        <fullName evidence="2">Uncharacterized protein</fullName>
    </submittedName>
</protein>
<dbReference type="EMBL" id="JH921432">
    <property type="protein sequence ID" value="EKD18903.1"/>
    <property type="molecule type" value="Genomic_DNA"/>
</dbReference>
<sequence>MTQVPAQQQNVCKKEDNLQDSGFPEPPPVEDDLGIARGTLRVLRAALELNRLKNQVSSGFNGLTCRGRLHPSPRLPFRIYEPMATEPKYIIQLLEFSVANLLLIIWPETDPPRRTTSATRESHYLELEVAGQPRHLAVHCLPSNTRGSPRGFALLLYVLG</sequence>
<gene>
    <name evidence="2" type="ORF">MBM_03145</name>
</gene>
<evidence type="ECO:0000313" key="2">
    <source>
        <dbReference type="EMBL" id="EKD18903.1"/>
    </source>
</evidence>
<name>K1XDF5_MARBU</name>
<feature type="compositionally biased region" description="Polar residues" evidence="1">
    <location>
        <begin position="1"/>
        <end position="11"/>
    </location>
</feature>
<proteinExistence type="predicted"/>
<dbReference type="Proteomes" id="UP000006753">
    <property type="component" value="Unassembled WGS sequence"/>
</dbReference>
<dbReference type="HOGENOM" id="CLU_1652526_0_0_1"/>